<dbReference type="GO" id="GO:0032259">
    <property type="term" value="P:methylation"/>
    <property type="evidence" value="ECO:0007669"/>
    <property type="project" value="UniProtKB-KW"/>
</dbReference>
<proteinExistence type="inferred from homology"/>
<dbReference type="PANTHER" id="PTHR20881">
    <property type="entry name" value="3-METHYL-2-OXOBUTANOATE HYDROXYMETHYLTRANSFERASE"/>
    <property type="match status" value="1"/>
</dbReference>
<comment type="subunit">
    <text evidence="2">Homodecamer; pentamer of dimers.</text>
</comment>
<dbReference type="GO" id="GO:0000287">
    <property type="term" value="F:magnesium ion binding"/>
    <property type="evidence" value="ECO:0007669"/>
    <property type="project" value="TreeGrafter"/>
</dbReference>
<protein>
    <recommendedName>
        <fullName evidence="3">3-methyl-2-oxobutanoate hydroxymethyltransferase</fullName>
        <ecNumber evidence="3">2.1.2.11</ecNumber>
    </recommendedName>
</protein>
<dbReference type="Pfam" id="PF02548">
    <property type="entry name" value="Pantoate_transf"/>
    <property type="match status" value="1"/>
</dbReference>
<dbReference type="GO" id="GO:0005737">
    <property type="term" value="C:cytoplasm"/>
    <property type="evidence" value="ECO:0007669"/>
    <property type="project" value="TreeGrafter"/>
</dbReference>
<dbReference type="InterPro" id="IPR003700">
    <property type="entry name" value="Pantoate_hydroxy_MeTrfase"/>
</dbReference>
<evidence type="ECO:0000256" key="3">
    <source>
        <dbReference type="ARBA" id="ARBA00012618"/>
    </source>
</evidence>
<dbReference type="GO" id="GO:0003864">
    <property type="term" value="F:3-methyl-2-oxobutanoate hydroxymethyltransferase activity"/>
    <property type="evidence" value="ECO:0007669"/>
    <property type="project" value="UniProtKB-EC"/>
</dbReference>
<dbReference type="AlphaFoldDB" id="A0A2X3D168"/>
<dbReference type="InterPro" id="IPR015813">
    <property type="entry name" value="Pyrv/PenolPyrv_kinase-like_dom"/>
</dbReference>
<evidence type="ECO:0000256" key="6">
    <source>
        <dbReference type="ARBA" id="ARBA00022723"/>
    </source>
</evidence>
<sequence>MQTGKEALCHHYAYDHSFAKLFADEGINVLLVGDSLGMTVQGHDSTLPVTVEDIAYHTRAVRRGAPNSLLLADLPFMAYATPEQTFANAAIVMRAGANMVKLEAAPGWPTP</sequence>
<organism evidence="7 8">
    <name type="scientific">Klebsiella pneumoniae</name>
    <dbReference type="NCBI Taxonomy" id="573"/>
    <lineage>
        <taxon>Bacteria</taxon>
        <taxon>Pseudomonadati</taxon>
        <taxon>Pseudomonadota</taxon>
        <taxon>Gammaproteobacteria</taxon>
        <taxon>Enterobacterales</taxon>
        <taxon>Enterobacteriaceae</taxon>
        <taxon>Klebsiella/Raoultella group</taxon>
        <taxon>Klebsiella</taxon>
        <taxon>Klebsiella pneumoniae complex</taxon>
    </lineage>
</organism>
<evidence type="ECO:0000256" key="2">
    <source>
        <dbReference type="ARBA" id="ARBA00011424"/>
    </source>
</evidence>
<evidence type="ECO:0000313" key="8">
    <source>
        <dbReference type="Proteomes" id="UP000251123"/>
    </source>
</evidence>
<keyword evidence="5 7" id="KW-0808">Transferase</keyword>
<dbReference type="InterPro" id="IPR040442">
    <property type="entry name" value="Pyrv_kinase-like_dom_sf"/>
</dbReference>
<dbReference type="Gene3D" id="3.20.20.60">
    <property type="entry name" value="Phosphoenolpyruvate-binding domains"/>
    <property type="match status" value="1"/>
</dbReference>
<keyword evidence="7" id="KW-0489">Methyltransferase</keyword>
<dbReference type="EMBL" id="UASN01000022">
    <property type="protein sequence ID" value="SQC19377.1"/>
    <property type="molecule type" value="Genomic_DNA"/>
</dbReference>
<evidence type="ECO:0000256" key="4">
    <source>
        <dbReference type="ARBA" id="ARBA00022655"/>
    </source>
</evidence>
<reference evidence="7 8" key="1">
    <citation type="submission" date="2018-06" db="EMBL/GenBank/DDBJ databases">
        <authorList>
            <consortium name="Pathogen Informatics"/>
            <person name="Doyle S."/>
        </authorList>
    </citation>
    <scope>NUCLEOTIDE SEQUENCE [LARGE SCALE GENOMIC DNA]</scope>
    <source>
        <strain evidence="7 8">NCTC9601</strain>
    </source>
</reference>
<dbReference type="GO" id="GO:0015940">
    <property type="term" value="P:pantothenate biosynthetic process"/>
    <property type="evidence" value="ECO:0007669"/>
    <property type="project" value="UniProtKB-KW"/>
</dbReference>
<name>A0A2X3D168_KLEPN</name>
<dbReference type="EC" id="2.1.2.11" evidence="3"/>
<evidence type="ECO:0000256" key="1">
    <source>
        <dbReference type="ARBA" id="ARBA00008676"/>
    </source>
</evidence>
<evidence type="ECO:0000256" key="5">
    <source>
        <dbReference type="ARBA" id="ARBA00022679"/>
    </source>
</evidence>
<dbReference type="GO" id="GO:0008168">
    <property type="term" value="F:methyltransferase activity"/>
    <property type="evidence" value="ECO:0007669"/>
    <property type="project" value="UniProtKB-KW"/>
</dbReference>
<dbReference type="SUPFAM" id="SSF51621">
    <property type="entry name" value="Phosphoenolpyruvate/pyruvate domain"/>
    <property type="match status" value="1"/>
</dbReference>
<keyword evidence="4" id="KW-0566">Pantothenate biosynthesis</keyword>
<comment type="similarity">
    <text evidence="1">Belongs to the PanB family.</text>
</comment>
<keyword evidence="6" id="KW-0479">Metal-binding</keyword>
<dbReference type="PANTHER" id="PTHR20881:SF0">
    <property type="entry name" value="3-METHYL-2-OXOBUTANOATE HYDROXYMETHYLTRANSFERASE"/>
    <property type="match status" value="1"/>
</dbReference>
<evidence type="ECO:0000313" key="7">
    <source>
        <dbReference type="EMBL" id="SQC19377.1"/>
    </source>
</evidence>
<gene>
    <name evidence="7" type="primary">panB_2</name>
    <name evidence="7" type="ORF">NCTC9601_05962</name>
</gene>
<dbReference type="Proteomes" id="UP000251123">
    <property type="component" value="Unassembled WGS sequence"/>
</dbReference>
<accession>A0A2X3D168</accession>